<evidence type="ECO:0000313" key="1">
    <source>
        <dbReference type="EMBL" id="GBP32860.1"/>
    </source>
</evidence>
<dbReference type="AlphaFoldDB" id="A0A4C1V2U6"/>
<proteinExistence type="predicted"/>
<comment type="caution">
    <text evidence="1">The sequence shown here is derived from an EMBL/GenBank/DDBJ whole genome shotgun (WGS) entry which is preliminary data.</text>
</comment>
<organism evidence="1 2">
    <name type="scientific">Eumeta variegata</name>
    <name type="common">Bagworm moth</name>
    <name type="synonym">Eumeta japonica</name>
    <dbReference type="NCBI Taxonomy" id="151549"/>
    <lineage>
        <taxon>Eukaryota</taxon>
        <taxon>Metazoa</taxon>
        <taxon>Ecdysozoa</taxon>
        <taxon>Arthropoda</taxon>
        <taxon>Hexapoda</taxon>
        <taxon>Insecta</taxon>
        <taxon>Pterygota</taxon>
        <taxon>Neoptera</taxon>
        <taxon>Endopterygota</taxon>
        <taxon>Lepidoptera</taxon>
        <taxon>Glossata</taxon>
        <taxon>Ditrysia</taxon>
        <taxon>Tineoidea</taxon>
        <taxon>Psychidae</taxon>
        <taxon>Oiketicinae</taxon>
        <taxon>Eumeta</taxon>
    </lineage>
</organism>
<protein>
    <submittedName>
        <fullName evidence="1">Uncharacterized protein</fullName>
    </submittedName>
</protein>
<evidence type="ECO:0000313" key="2">
    <source>
        <dbReference type="Proteomes" id="UP000299102"/>
    </source>
</evidence>
<accession>A0A4C1V2U6</accession>
<reference evidence="1 2" key="1">
    <citation type="journal article" date="2019" name="Commun. Biol.">
        <title>The bagworm genome reveals a unique fibroin gene that provides high tensile strength.</title>
        <authorList>
            <person name="Kono N."/>
            <person name="Nakamura H."/>
            <person name="Ohtoshi R."/>
            <person name="Tomita M."/>
            <person name="Numata K."/>
            <person name="Arakawa K."/>
        </authorList>
    </citation>
    <scope>NUCLEOTIDE SEQUENCE [LARGE SCALE GENOMIC DNA]</scope>
</reference>
<name>A0A4C1V2U6_EUMVA</name>
<sequence length="125" mass="13757">MLNDGALNISEPNLIMRPPCVYSGETTGESGWVVGGWLSLYEPSVNGAIQSNIISDPTKIVAERLINVSSPTILSDALMWTAPLKYICQYASNTFAVPVKSLPWFTNMTIRFTLVNPLLYTMLKS</sequence>
<dbReference type="Proteomes" id="UP000299102">
    <property type="component" value="Unassembled WGS sequence"/>
</dbReference>
<keyword evidence="2" id="KW-1185">Reference proteome</keyword>
<gene>
    <name evidence="1" type="ORF">EVAR_81648_1</name>
</gene>
<dbReference type="EMBL" id="BGZK01000266">
    <property type="protein sequence ID" value="GBP32860.1"/>
    <property type="molecule type" value="Genomic_DNA"/>
</dbReference>